<evidence type="ECO:0000256" key="5">
    <source>
        <dbReference type="ARBA" id="ARBA00023136"/>
    </source>
</evidence>
<keyword evidence="9" id="KW-1185">Reference proteome</keyword>
<accession>A0AAV2YXV2</accession>
<evidence type="ECO:0000256" key="1">
    <source>
        <dbReference type="ARBA" id="ARBA00004141"/>
    </source>
</evidence>
<evidence type="ECO:0000313" key="8">
    <source>
        <dbReference type="EMBL" id="DAZ97379.1"/>
    </source>
</evidence>
<feature type="transmembrane region" description="Helical" evidence="6">
    <location>
        <begin position="451"/>
        <end position="472"/>
    </location>
</feature>
<evidence type="ECO:0000256" key="6">
    <source>
        <dbReference type="RuleBase" id="RU368066"/>
    </source>
</evidence>
<sequence>MGDVGDDNEHVGEVDMEDLSLSPAAGEEEPQGASASLMPLSLTDSAGGSRPLPSLQTPITFRDVPGVVGYAVHVLILLLVTSSIRSDGEETLAKLANATILGGDIASGSGSEGDELVRNVTDGGTLLPGDISVSLTSLSVVNLLFSVSWLLVFIFNAKMRFLQLSCAFSTVGLFVLALTLFSLSNGDALFLALLVTGTLVADVLWMLRSRNGFDFVAVLFELVVDFFVKHASLAYVTTGTIVAYTLWACWVSTTIGYVVLGNSPWELSMLYVYFHFYWTSNIFKNILTVVVSGATMIWYYKDDSSALSPQLADENISDHDSPTDIHERDQPTSLFSLGTTPMDRRVVGHFVRCALTTSFGSICIGSLLCPVAHILWNILRWARRDESVFAKRFAMLQSDRVENFIRTYHKFTFVHIAGYGKAFYVAARDSWELIEIRGVEAIVDDDLTSRLLLLGANGWASIMCALTTSALLASRHGAFFAITSFVLCYTTMSMATQMIGAVIKTLFVCFAESPTRLSQLHPLVYHRLVRLSELKSFRDHKAPARV</sequence>
<keyword evidence="4 6" id="KW-1133">Transmembrane helix</keyword>
<dbReference type="GO" id="GO:0022857">
    <property type="term" value="F:transmembrane transporter activity"/>
    <property type="evidence" value="ECO:0007669"/>
    <property type="project" value="UniProtKB-UniRule"/>
</dbReference>
<dbReference type="GO" id="GO:0005886">
    <property type="term" value="C:plasma membrane"/>
    <property type="evidence" value="ECO:0007669"/>
    <property type="project" value="UniProtKB-SubCell"/>
</dbReference>
<feature type="region of interest" description="Disordered" evidence="7">
    <location>
        <begin position="1"/>
        <end position="42"/>
    </location>
</feature>
<gene>
    <name evidence="8" type="ORF">N0F65_003402</name>
</gene>
<comment type="caution">
    <text evidence="8">The sequence shown here is derived from an EMBL/GenBank/DDBJ whole genome shotgun (WGS) entry which is preliminary data.</text>
</comment>
<comment type="similarity">
    <text evidence="2 6">Belongs to the CTL (choline transporter-like) family.</text>
</comment>
<dbReference type="Proteomes" id="UP001146120">
    <property type="component" value="Unassembled WGS sequence"/>
</dbReference>
<evidence type="ECO:0000256" key="2">
    <source>
        <dbReference type="ARBA" id="ARBA00007168"/>
    </source>
</evidence>
<dbReference type="PANTHER" id="PTHR12385">
    <property type="entry name" value="CHOLINE TRANSPORTER-LIKE (SLC FAMILY 44)"/>
    <property type="match status" value="1"/>
</dbReference>
<evidence type="ECO:0000256" key="4">
    <source>
        <dbReference type="ARBA" id="ARBA00022989"/>
    </source>
</evidence>
<dbReference type="Pfam" id="PF04515">
    <property type="entry name" value="Choline_transpo"/>
    <property type="match status" value="1"/>
</dbReference>
<name>A0AAV2YXV2_9STRA</name>
<organism evidence="8 9">
    <name type="scientific">Lagenidium giganteum</name>
    <dbReference type="NCBI Taxonomy" id="4803"/>
    <lineage>
        <taxon>Eukaryota</taxon>
        <taxon>Sar</taxon>
        <taxon>Stramenopiles</taxon>
        <taxon>Oomycota</taxon>
        <taxon>Peronosporomycetes</taxon>
        <taxon>Pythiales</taxon>
        <taxon>Pythiaceae</taxon>
    </lineage>
</organism>
<dbReference type="EMBL" id="DAKRPA010000137">
    <property type="protein sequence ID" value="DAZ97379.1"/>
    <property type="molecule type" value="Genomic_DNA"/>
</dbReference>
<dbReference type="PANTHER" id="PTHR12385:SF4">
    <property type="entry name" value="PROTEIN PNS1"/>
    <property type="match status" value="1"/>
</dbReference>
<evidence type="ECO:0000256" key="7">
    <source>
        <dbReference type="SAM" id="MobiDB-lite"/>
    </source>
</evidence>
<feature type="transmembrane region" description="Helical" evidence="6">
    <location>
        <begin position="359"/>
        <end position="379"/>
    </location>
</feature>
<comment type="subcellular location">
    <subcellularLocation>
        <location evidence="6">Cell membrane</location>
        <topology evidence="6">Multi-pass membrane protein</topology>
    </subcellularLocation>
    <subcellularLocation>
        <location evidence="1">Membrane</location>
        <topology evidence="1">Multi-pass membrane protein</topology>
    </subcellularLocation>
</comment>
<feature type="transmembrane region" description="Helical" evidence="6">
    <location>
        <begin position="161"/>
        <end position="182"/>
    </location>
</feature>
<keyword evidence="3 6" id="KW-0812">Transmembrane</keyword>
<evidence type="ECO:0000256" key="3">
    <source>
        <dbReference type="ARBA" id="ARBA00022692"/>
    </source>
</evidence>
<comment type="function">
    <text evidence="6">Choline transporter.</text>
</comment>
<reference evidence="8" key="2">
    <citation type="journal article" date="2023" name="Microbiol Resour">
        <title>Decontamination and Annotation of the Draft Genome Sequence of the Oomycete Lagenidium giganteum ARSEF 373.</title>
        <authorList>
            <person name="Morgan W.R."/>
            <person name="Tartar A."/>
        </authorList>
    </citation>
    <scope>NUCLEOTIDE SEQUENCE</scope>
    <source>
        <strain evidence="8">ARSEF 373</strain>
    </source>
</reference>
<feature type="transmembrane region" description="Helical" evidence="6">
    <location>
        <begin position="478"/>
        <end position="511"/>
    </location>
</feature>
<proteinExistence type="inferred from homology"/>
<keyword evidence="5 6" id="KW-0472">Membrane</keyword>
<feature type="transmembrane region" description="Helical" evidence="6">
    <location>
        <begin position="282"/>
        <end position="300"/>
    </location>
</feature>
<reference evidence="8" key="1">
    <citation type="submission" date="2022-11" db="EMBL/GenBank/DDBJ databases">
        <authorList>
            <person name="Morgan W.R."/>
            <person name="Tartar A."/>
        </authorList>
    </citation>
    <scope>NUCLEOTIDE SEQUENCE</scope>
    <source>
        <strain evidence="8">ARSEF 373</strain>
    </source>
</reference>
<feature type="transmembrane region" description="Helical" evidence="6">
    <location>
        <begin position="131"/>
        <end position="154"/>
    </location>
</feature>
<evidence type="ECO:0000313" key="9">
    <source>
        <dbReference type="Proteomes" id="UP001146120"/>
    </source>
</evidence>
<feature type="transmembrane region" description="Helical" evidence="6">
    <location>
        <begin position="188"/>
        <end position="207"/>
    </location>
</feature>
<protein>
    <recommendedName>
        <fullName evidence="6">Choline transporter-like protein</fullName>
    </recommendedName>
</protein>
<dbReference type="InterPro" id="IPR007603">
    <property type="entry name" value="Choline_transptr-like"/>
</dbReference>
<feature type="transmembrane region" description="Helical" evidence="6">
    <location>
        <begin position="241"/>
        <end position="261"/>
    </location>
</feature>
<dbReference type="AlphaFoldDB" id="A0AAV2YXV2"/>